<proteinExistence type="predicted"/>
<reference evidence="2" key="2">
    <citation type="submission" date="2025-09" db="UniProtKB">
        <authorList>
            <consortium name="Ensembl"/>
        </authorList>
    </citation>
    <scope>IDENTIFICATION</scope>
</reference>
<evidence type="ECO:0000313" key="3">
    <source>
        <dbReference type="Proteomes" id="UP000694410"/>
    </source>
</evidence>
<name>A0A8C0U7D2_CYACU</name>
<keyword evidence="3" id="KW-1185">Reference proteome</keyword>
<reference evidence="2" key="1">
    <citation type="submission" date="2025-08" db="UniProtKB">
        <authorList>
            <consortium name="Ensembl"/>
        </authorList>
    </citation>
    <scope>IDENTIFICATION</scope>
</reference>
<feature type="compositionally biased region" description="Polar residues" evidence="1">
    <location>
        <begin position="60"/>
        <end position="70"/>
    </location>
</feature>
<sequence>MPMTFYFSDTAVLLFDFWNVHSPTGRLPALGLHPSIHPSIPPSLPPWALLCPCHPHSLSQEALTEPQQGDSGPAQGRYPRDPCST</sequence>
<dbReference type="AlphaFoldDB" id="A0A8C0U7D2"/>
<evidence type="ECO:0000256" key="1">
    <source>
        <dbReference type="SAM" id="MobiDB-lite"/>
    </source>
</evidence>
<organism evidence="2 3">
    <name type="scientific">Cyanistes caeruleus</name>
    <name type="common">Eurasian blue tit</name>
    <name type="synonym">Parus caeruleus</name>
    <dbReference type="NCBI Taxonomy" id="156563"/>
    <lineage>
        <taxon>Eukaryota</taxon>
        <taxon>Metazoa</taxon>
        <taxon>Chordata</taxon>
        <taxon>Craniata</taxon>
        <taxon>Vertebrata</taxon>
        <taxon>Euteleostomi</taxon>
        <taxon>Archelosauria</taxon>
        <taxon>Archosauria</taxon>
        <taxon>Dinosauria</taxon>
        <taxon>Saurischia</taxon>
        <taxon>Theropoda</taxon>
        <taxon>Coelurosauria</taxon>
        <taxon>Aves</taxon>
        <taxon>Neognathae</taxon>
        <taxon>Neoaves</taxon>
        <taxon>Telluraves</taxon>
        <taxon>Australaves</taxon>
        <taxon>Passeriformes</taxon>
        <taxon>Paridae</taxon>
        <taxon>Cyanistes</taxon>
    </lineage>
</organism>
<protein>
    <submittedName>
        <fullName evidence="2">Uncharacterized protein</fullName>
    </submittedName>
</protein>
<dbReference type="Ensembl" id="ENSCCET00000005526.1">
    <property type="protein sequence ID" value="ENSCCEP00000003278.1"/>
    <property type="gene ID" value="ENSCCEG00000003682.1"/>
</dbReference>
<evidence type="ECO:0000313" key="2">
    <source>
        <dbReference type="Ensembl" id="ENSCCEP00000003278.1"/>
    </source>
</evidence>
<feature type="region of interest" description="Disordered" evidence="1">
    <location>
        <begin position="60"/>
        <end position="85"/>
    </location>
</feature>
<dbReference type="Proteomes" id="UP000694410">
    <property type="component" value="Unplaced"/>
</dbReference>
<accession>A0A8C0U7D2</accession>